<evidence type="ECO:0000256" key="3">
    <source>
        <dbReference type="ARBA" id="ARBA00022603"/>
    </source>
</evidence>
<dbReference type="HAMAP" id="MF_00735">
    <property type="entry name" value="Methyltr_PrmA"/>
    <property type="match status" value="1"/>
</dbReference>
<feature type="binding site" evidence="6">
    <location>
        <position position="205"/>
    </location>
    <ligand>
        <name>S-adenosyl-L-methionine</name>
        <dbReference type="ChEBI" id="CHEBI:59789"/>
    </ligand>
</feature>
<evidence type="ECO:0000256" key="1">
    <source>
        <dbReference type="ARBA" id="ARBA00009741"/>
    </source>
</evidence>
<dbReference type="PANTHER" id="PTHR43648:SF1">
    <property type="entry name" value="ELECTRON TRANSFER FLAVOPROTEIN BETA SUBUNIT LYSINE METHYLTRANSFERASE"/>
    <property type="match status" value="1"/>
</dbReference>
<dbReference type="GO" id="GO:0008168">
    <property type="term" value="F:methyltransferase activity"/>
    <property type="evidence" value="ECO:0007669"/>
    <property type="project" value="UniProtKB-KW"/>
</dbReference>
<evidence type="ECO:0000256" key="4">
    <source>
        <dbReference type="ARBA" id="ARBA00022679"/>
    </source>
</evidence>
<evidence type="ECO:0000256" key="2">
    <source>
        <dbReference type="ARBA" id="ARBA00022490"/>
    </source>
</evidence>
<protein>
    <recommendedName>
        <fullName evidence="6">Ribosomal protein L11 methyltransferase</fullName>
        <shortName evidence="6">L11 Mtase</shortName>
        <ecNumber evidence="6">2.1.1.-</ecNumber>
    </recommendedName>
</protein>
<dbReference type="RefSeq" id="WP_204415920.1">
    <property type="nucleotide sequence ID" value="NZ_JAFBED010000004.1"/>
</dbReference>
<keyword evidence="3 6" id="KW-0489">Methyltransferase</keyword>
<dbReference type="EMBL" id="JAFBED010000004">
    <property type="protein sequence ID" value="MBM7620321.1"/>
    <property type="molecule type" value="Genomic_DNA"/>
</dbReference>
<keyword evidence="7" id="KW-0689">Ribosomal protein</keyword>
<dbReference type="PANTHER" id="PTHR43648">
    <property type="entry name" value="ELECTRON TRANSFER FLAVOPROTEIN BETA SUBUNIT LYSINE METHYLTRANSFERASE"/>
    <property type="match status" value="1"/>
</dbReference>
<keyword evidence="2 6" id="KW-0963">Cytoplasm</keyword>
<comment type="subcellular location">
    <subcellularLocation>
        <location evidence="6">Cytoplasm</location>
    </subcellularLocation>
</comment>
<sequence length="313" mass="34726">MKWSEISIHTTNEAVEPISHILHEAGASGVVIEDPFDLTKEREDKFGEIYQLNPDDYPEEGVIMKAYLPVNSFLGETVEGIKEAINNLLLFDIDLGLNNISISEVNEEEWATAWKKYYNPVKISEKFTIVPTWETYEPVSSDEKIIELDPGMAFGTGTHPTTVLCIQAIERTVQPDDKVIDVGTGSGVLSIAAAMMDAQEVLALDLDDVAVESAKLNIKLNKVHPRVTVKQNNLLNNVEGPVNVVVANILAEVIVRFTDDVFRVLENGGTFISSGIISTKKQEVKDALIKSGFKIEETMMMEDWVAFIAKKEN</sequence>
<evidence type="ECO:0000313" key="7">
    <source>
        <dbReference type="EMBL" id="MBM7620321.1"/>
    </source>
</evidence>
<comment type="catalytic activity">
    <reaction evidence="6">
        <text>L-lysyl-[protein] + 3 S-adenosyl-L-methionine = N(6),N(6),N(6)-trimethyl-L-lysyl-[protein] + 3 S-adenosyl-L-homocysteine + 3 H(+)</text>
        <dbReference type="Rhea" id="RHEA:54192"/>
        <dbReference type="Rhea" id="RHEA-COMP:9752"/>
        <dbReference type="Rhea" id="RHEA-COMP:13826"/>
        <dbReference type="ChEBI" id="CHEBI:15378"/>
        <dbReference type="ChEBI" id="CHEBI:29969"/>
        <dbReference type="ChEBI" id="CHEBI:57856"/>
        <dbReference type="ChEBI" id="CHEBI:59789"/>
        <dbReference type="ChEBI" id="CHEBI:61961"/>
    </reaction>
</comment>
<evidence type="ECO:0000256" key="6">
    <source>
        <dbReference type="HAMAP-Rule" id="MF_00735"/>
    </source>
</evidence>
<keyword evidence="5 6" id="KW-0949">S-adenosyl-L-methionine</keyword>
<comment type="caution">
    <text evidence="7">The sequence shown here is derived from an EMBL/GenBank/DDBJ whole genome shotgun (WGS) entry which is preliminary data.</text>
</comment>
<dbReference type="InterPro" id="IPR029063">
    <property type="entry name" value="SAM-dependent_MTases_sf"/>
</dbReference>
<dbReference type="CDD" id="cd02440">
    <property type="entry name" value="AdoMet_MTases"/>
    <property type="match status" value="1"/>
</dbReference>
<reference evidence="7 8" key="1">
    <citation type="submission" date="2021-01" db="EMBL/GenBank/DDBJ databases">
        <title>Genomic Encyclopedia of Type Strains, Phase IV (KMG-IV): sequencing the most valuable type-strain genomes for metagenomic binning, comparative biology and taxonomic classification.</title>
        <authorList>
            <person name="Goeker M."/>
        </authorList>
    </citation>
    <scope>NUCLEOTIDE SEQUENCE [LARGE SCALE GENOMIC DNA]</scope>
    <source>
        <strain evidence="7 8">DSM 25879</strain>
    </source>
</reference>
<evidence type="ECO:0000313" key="8">
    <source>
        <dbReference type="Proteomes" id="UP000737402"/>
    </source>
</evidence>
<name>A0ABS2P030_9BACI</name>
<gene>
    <name evidence="6" type="primary">prmA</name>
    <name evidence="7" type="ORF">JOC95_002174</name>
</gene>
<proteinExistence type="inferred from homology"/>
<feature type="binding site" evidence="6">
    <location>
        <position position="248"/>
    </location>
    <ligand>
        <name>S-adenosyl-L-methionine</name>
        <dbReference type="ChEBI" id="CHEBI:59789"/>
    </ligand>
</feature>
<dbReference type="Gene3D" id="3.40.50.150">
    <property type="entry name" value="Vaccinia Virus protein VP39"/>
    <property type="match status" value="1"/>
</dbReference>
<keyword evidence="4 6" id="KW-0808">Transferase</keyword>
<accession>A0ABS2P030</accession>
<dbReference type="SUPFAM" id="SSF53335">
    <property type="entry name" value="S-adenosyl-L-methionine-dependent methyltransferases"/>
    <property type="match status" value="1"/>
</dbReference>
<comment type="function">
    <text evidence="6">Methylates ribosomal protein L11.</text>
</comment>
<keyword evidence="8" id="KW-1185">Reference proteome</keyword>
<feature type="binding site" evidence="6">
    <location>
        <position position="183"/>
    </location>
    <ligand>
        <name>S-adenosyl-L-methionine</name>
        <dbReference type="ChEBI" id="CHEBI:59789"/>
    </ligand>
</feature>
<dbReference type="GO" id="GO:0032259">
    <property type="term" value="P:methylation"/>
    <property type="evidence" value="ECO:0007669"/>
    <property type="project" value="UniProtKB-KW"/>
</dbReference>
<comment type="similarity">
    <text evidence="1 6">Belongs to the methyltransferase superfamily. PrmA family.</text>
</comment>
<organism evidence="7 8">
    <name type="scientific">Sutcliffiella tianshenii</name>
    <dbReference type="NCBI Taxonomy" id="1463404"/>
    <lineage>
        <taxon>Bacteria</taxon>
        <taxon>Bacillati</taxon>
        <taxon>Bacillota</taxon>
        <taxon>Bacilli</taxon>
        <taxon>Bacillales</taxon>
        <taxon>Bacillaceae</taxon>
        <taxon>Sutcliffiella</taxon>
    </lineage>
</organism>
<dbReference type="Proteomes" id="UP000737402">
    <property type="component" value="Unassembled WGS sequence"/>
</dbReference>
<dbReference type="GO" id="GO:0005840">
    <property type="term" value="C:ribosome"/>
    <property type="evidence" value="ECO:0007669"/>
    <property type="project" value="UniProtKB-KW"/>
</dbReference>
<dbReference type="InterPro" id="IPR004498">
    <property type="entry name" value="Ribosomal_PrmA_MeTrfase"/>
</dbReference>
<dbReference type="EC" id="2.1.1.-" evidence="6"/>
<keyword evidence="7" id="KW-0687">Ribonucleoprotein</keyword>
<dbReference type="PIRSF" id="PIRSF000401">
    <property type="entry name" value="RPL11_MTase"/>
    <property type="match status" value="1"/>
</dbReference>
<evidence type="ECO:0000256" key="5">
    <source>
        <dbReference type="ARBA" id="ARBA00022691"/>
    </source>
</evidence>
<dbReference type="Pfam" id="PF06325">
    <property type="entry name" value="PrmA"/>
    <property type="match status" value="1"/>
</dbReference>
<dbReference type="NCBIfam" id="TIGR00406">
    <property type="entry name" value="prmA"/>
    <property type="match status" value="1"/>
</dbReference>
<dbReference type="InterPro" id="IPR050078">
    <property type="entry name" value="Ribosomal_L11_MeTrfase_PrmA"/>
</dbReference>
<feature type="binding site" evidence="6">
    <location>
        <position position="162"/>
    </location>
    <ligand>
        <name>S-adenosyl-L-methionine</name>
        <dbReference type="ChEBI" id="CHEBI:59789"/>
    </ligand>
</feature>